<proteinExistence type="predicted"/>
<gene>
    <name evidence="2" type="ORF">AMAG_14197</name>
</gene>
<name>A0A0L0T4H8_ALLM3</name>
<protein>
    <submittedName>
        <fullName evidence="2">Uncharacterized protein</fullName>
    </submittedName>
</protein>
<feature type="compositionally biased region" description="Basic residues" evidence="1">
    <location>
        <begin position="143"/>
        <end position="163"/>
    </location>
</feature>
<keyword evidence="3" id="KW-1185">Reference proteome</keyword>
<evidence type="ECO:0000313" key="2">
    <source>
        <dbReference type="EMBL" id="KNE69642.1"/>
    </source>
</evidence>
<dbReference type="Proteomes" id="UP000054350">
    <property type="component" value="Unassembled WGS sequence"/>
</dbReference>
<sequence>MDQCIVLSGEGYDVPYDWERPAHLPKPHAVVAAHAVPAIPAKMPMPAAAIPTVPRRPVAADAAAAESVGIALAQAAVAAAATTPPARPTIEPFPGTYSTPAATPVLDRTVVAAHSPRSVLGTFAGALSASALTHSDHGDATVRRRFSLRSKSPARTRSGRRRS</sequence>
<evidence type="ECO:0000256" key="1">
    <source>
        <dbReference type="SAM" id="MobiDB-lite"/>
    </source>
</evidence>
<reference evidence="3" key="2">
    <citation type="submission" date="2009-11" db="EMBL/GenBank/DDBJ databases">
        <title>The Genome Sequence of Allomyces macrogynus strain ATCC 38327.</title>
        <authorList>
            <consortium name="The Broad Institute Genome Sequencing Platform"/>
            <person name="Russ C."/>
            <person name="Cuomo C."/>
            <person name="Shea T."/>
            <person name="Young S.K."/>
            <person name="Zeng Q."/>
            <person name="Koehrsen M."/>
            <person name="Haas B."/>
            <person name="Borodovsky M."/>
            <person name="Guigo R."/>
            <person name="Alvarado L."/>
            <person name="Berlin A."/>
            <person name="Borenstein D."/>
            <person name="Chen Z."/>
            <person name="Engels R."/>
            <person name="Freedman E."/>
            <person name="Gellesch M."/>
            <person name="Goldberg J."/>
            <person name="Griggs A."/>
            <person name="Gujja S."/>
            <person name="Heiman D."/>
            <person name="Hepburn T."/>
            <person name="Howarth C."/>
            <person name="Jen D."/>
            <person name="Larson L."/>
            <person name="Lewis B."/>
            <person name="Mehta T."/>
            <person name="Park D."/>
            <person name="Pearson M."/>
            <person name="Roberts A."/>
            <person name="Saif S."/>
            <person name="Shenoy N."/>
            <person name="Sisk P."/>
            <person name="Stolte C."/>
            <person name="Sykes S."/>
            <person name="Walk T."/>
            <person name="White J."/>
            <person name="Yandava C."/>
            <person name="Burger G."/>
            <person name="Gray M.W."/>
            <person name="Holland P.W.H."/>
            <person name="King N."/>
            <person name="Lang F.B.F."/>
            <person name="Roger A.J."/>
            <person name="Ruiz-Trillo I."/>
            <person name="Lander E."/>
            <person name="Nusbaum C."/>
        </authorList>
    </citation>
    <scope>NUCLEOTIDE SEQUENCE [LARGE SCALE GENOMIC DNA]</scope>
    <source>
        <strain evidence="3">ATCC 38327</strain>
    </source>
</reference>
<feature type="region of interest" description="Disordered" evidence="1">
    <location>
        <begin position="134"/>
        <end position="163"/>
    </location>
</feature>
<dbReference type="VEuPathDB" id="FungiDB:AMAG_14197"/>
<reference evidence="2 3" key="1">
    <citation type="submission" date="2009-11" db="EMBL/GenBank/DDBJ databases">
        <title>Annotation of Allomyces macrogynus ATCC 38327.</title>
        <authorList>
            <consortium name="The Broad Institute Genome Sequencing Platform"/>
            <person name="Russ C."/>
            <person name="Cuomo C."/>
            <person name="Burger G."/>
            <person name="Gray M.W."/>
            <person name="Holland P.W.H."/>
            <person name="King N."/>
            <person name="Lang F.B.F."/>
            <person name="Roger A.J."/>
            <person name="Ruiz-Trillo I."/>
            <person name="Young S.K."/>
            <person name="Zeng Q."/>
            <person name="Gargeya S."/>
            <person name="Fitzgerald M."/>
            <person name="Haas B."/>
            <person name="Abouelleil A."/>
            <person name="Alvarado L."/>
            <person name="Arachchi H.M."/>
            <person name="Berlin A."/>
            <person name="Chapman S.B."/>
            <person name="Gearin G."/>
            <person name="Goldberg J."/>
            <person name="Griggs A."/>
            <person name="Gujja S."/>
            <person name="Hansen M."/>
            <person name="Heiman D."/>
            <person name="Howarth C."/>
            <person name="Larimer J."/>
            <person name="Lui A."/>
            <person name="MacDonald P.J.P."/>
            <person name="McCowen C."/>
            <person name="Montmayeur A."/>
            <person name="Murphy C."/>
            <person name="Neiman D."/>
            <person name="Pearson M."/>
            <person name="Priest M."/>
            <person name="Roberts A."/>
            <person name="Saif S."/>
            <person name="Shea T."/>
            <person name="Sisk P."/>
            <person name="Stolte C."/>
            <person name="Sykes S."/>
            <person name="Wortman J."/>
            <person name="Nusbaum C."/>
            <person name="Birren B."/>
        </authorList>
    </citation>
    <scope>NUCLEOTIDE SEQUENCE [LARGE SCALE GENOMIC DNA]</scope>
    <source>
        <strain evidence="2 3">ATCC 38327</strain>
    </source>
</reference>
<dbReference type="EMBL" id="GG745361">
    <property type="protein sequence ID" value="KNE69642.1"/>
    <property type="molecule type" value="Genomic_DNA"/>
</dbReference>
<organism evidence="2 3">
    <name type="scientific">Allomyces macrogynus (strain ATCC 38327)</name>
    <name type="common">Allomyces javanicus var. macrogynus</name>
    <dbReference type="NCBI Taxonomy" id="578462"/>
    <lineage>
        <taxon>Eukaryota</taxon>
        <taxon>Fungi</taxon>
        <taxon>Fungi incertae sedis</taxon>
        <taxon>Blastocladiomycota</taxon>
        <taxon>Blastocladiomycetes</taxon>
        <taxon>Blastocladiales</taxon>
        <taxon>Blastocladiaceae</taxon>
        <taxon>Allomyces</taxon>
    </lineage>
</organism>
<accession>A0A0L0T4H8</accession>
<evidence type="ECO:0000313" key="3">
    <source>
        <dbReference type="Proteomes" id="UP000054350"/>
    </source>
</evidence>
<dbReference type="AlphaFoldDB" id="A0A0L0T4H8"/>